<dbReference type="GO" id="GO:0006352">
    <property type="term" value="P:DNA-templated transcription initiation"/>
    <property type="evidence" value="ECO:0007669"/>
    <property type="project" value="InterPro"/>
</dbReference>
<dbReference type="Pfam" id="PF00575">
    <property type="entry name" value="S1"/>
    <property type="match status" value="1"/>
</dbReference>
<dbReference type="InterPro" id="IPR003029">
    <property type="entry name" value="S1_domain"/>
</dbReference>
<dbReference type="SUPFAM" id="SSF88798">
    <property type="entry name" value="N-terminal, heterodimerisation domain of RBP7 (RpoE)"/>
    <property type="match status" value="1"/>
</dbReference>
<keyword evidence="4 6" id="KW-0808">Transferase</keyword>
<dbReference type="STRING" id="439481.Aboo_0568"/>
<dbReference type="KEGG" id="abi:Aboo_0568"/>
<dbReference type="InterPro" id="IPR004519">
    <property type="entry name" value="RNAP_E/RPC8"/>
</dbReference>
<reference evidence="6" key="1">
    <citation type="submission" date="2010-02" db="EMBL/GenBank/DDBJ databases">
        <title>Complete sequence of Aciduliprofundum boonei T469.</title>
        <authorList>
            <consortium name="US DOE Joint Genome Institute"/>
            <person name="Lucas S."/>
            <person name="Copeland A."/>
            <person name="Lapidus A."/>
            <person name="Cheng J.-F."/>
            <person name="Bruce D."/>
            <person name="Goodwin L."/>
            <person name="Pitluck S."/>
            <person name="Saunders E."/>
            <person name="Detter J.C."/>
            <person name="Han C."/>
            <person name="Tapia R."/>
            <person name="Land M."/>
            <person name="Hauser L."/>
            <person name="Kyrpides N."/>
            <person name="Mikhailova N."/>
            <person name="Flores G."/>
            <person name="Reysenbach A.-L."/>
            <person name="Woyke T."/>
        </authorList>
    </citation>
    <scope>NUCLEOTIDE SEQUENCE</scope>
    <source>
        <strain evidence="6">T469</strain>
    </source>
</reference>
<dbReference type="EC" id="2.7.7.6" evidence="4"/>
<dbReference type="OrthoDB" id="7927at2157"/>
<dbReference type="GO" id="GO:0003677">
    <property type="term" value="F:DNA binding"/>
    <property type="evidence" value="ECO:0007669"/>
    <property type="project" value="InterPro"/>
</dbReference>
<evidence type="ECO:0000313" key="6">
    <source>
        <dbReference type="EMBL" id="ADD08379.1"/>
    </source>
</evidence>
<dbReference type="CDD" id="cd04460">
    <property type="entry name" value="S1_RpoE"/>
    <property type="match status" value="1"/>
</dbReference>
<feature type="domain" description="S1 motif" evidence="5">
    <location>
        <begin position="93"/>
        <end position="177"/>
    </location>
</feature>
<dbReference type="RefSeq" id="WP_008082115.1">
    <property type="nucleotide sequence ID" value="NC_013926.1"/>
</dbReference>
<keyword evidence="3 4" id="KW-0804">Transcription</keyword>
<dbReference type="InterPro" id="IPR036898">
    <property type="entry name" value="RNA_pol_Rpb7-like_N_sf"/>
</dbReference>
<keyword evidence="4" id="KW-0963">Cytoplasm</keyword>
<accession>B5I9Y8</accession>
<evidence type="ECO:0000256" key="2">
    <source>
        <dbReference type="ARBA" id="ARBA00022478"/>
    </source>
</evidence>
<proteinExistence type="inferred from homology"/>
<dbReference type="GO" id="GO:0000428">
    <property type="term" value="C:DNA-directed RNA polymerase complex"/>
    <property type="evidence" value="ECO:0007669"/>
    <property type="project" value="UniProtKB-KW"/>
</dbReference>
<keyword evidence="2 4" id="KW-0240">DNA-directed RNA polymerase</keyword>
<comment type="subunit">
    <text evidence="4">Part of the RNA polymerase complex. Forms a stalk with Rpo4 that extends from the main structure.</text>
</comment>
<dbReference type="GeneID" id="8827513"/>
<name>B5I9Y8_ACIB4</name>
<dbReference type="InterPro" id="IPR046399">
    <property type="entry name" value="RNApol_Rpo7"/>
</dbReference>
<evidence type="ECO:0000259" key="5">
    <source>
        <dbReference type="PROSITE" id="PS50126"/>
    </source>
</evidence>
<keyword evidence="4 6" id="KW-0548">Nucleotidyltransferase</keyword>
<dbReference type="InterPro" id="IPR045113">
    <property type="entry name" value="Rpb7-like"/>
</dbReference>
<dbReference type="InterPro" id="IPR005576">
    <property type="entry name" value="Rpb7-like_N"/>
</dbReference>
<keyword evidence="7" id="KW-1185">Reference proteome</keyword>
<dbReference type="AlphaFoldDB" id="B5I9Y8"/>
<dbReference type="GO" id="GO:0005737">
    <property type="term" value="C:cytoplasm"/>
    <property type="evidence" value="ECO:0007669"/>
    <property type="project" value="UniProtKB-SubCell"/>
</dbReference>
<comment type="catalytic activity">
    <reaction evidence="4">
        <text>RNA(n) + a ribonucleoside 5'-triphosphate = RNA(n+1) + diphosphate</text>
        <dbReference type="Rhea" id="RHEA:21248"/>
        <dbReference type="Rhea" id="RHEA-COMP:14527"/>
        <dbReference type="Rhea" id="RHEA-COMP:17342"/>
        <dbReference type="ChEBI" id="CHEBI:33019"/>
        <dbReference type="ChEBI" id="CHEBI:61557"/>
        <dbReference type="ChEBI" id="CHEBI:140395"/>
        <dbReference type="EC" id="2.7.7.6"/>
    </reaction>
</comment>
<evidence type="ECO:0000313" key="7">
    <source>
        <dbReference type="Proteomes" id="UP000001400"/>
    </source>
</evidence>
<evidence type="ECO:0000256" key="3">
    <source>
        <dbReference type="ARBA" id="ARBA00023163"/>
    </source>
</evidence>
<comment type="domain">
    <text evidence="4">Forms 2 domains with an elongated structure; Rpo4 packs into the hinge region between the 2 domains.</text>
</comment>
<organism evidence="6 7">
    <name type="scientific">Aciduliprofundum boonei (strain DSM 19572 / T469)</name>
    <dbReference type="NCBI Taxonomy" id="439481"/>
    <lineage>
        <taxon>Archaea</taxon>
        <taxon>Methanobacteriati</taxon>
        <taxon>Thermoplasmatota</taxon>
        <taxon>DHVE2 group</taxon>
        <taxon>Candidatus Aciduliprofundum</taxon>
    </lineage>
</organism>
<dbReference type="NCBIfam" id="NF006333">
    <property type="entry name" value="PRK08563.1"/>
    <property type="match status" value="1"/>
</dbReference>
<dbReference type="SMART" id="SM00316">
    <property type="entry name" value="S1"/>
    <property type="match status" value="1"/>
</dbReference>
<dbReference type="PANTHER" id="PTHR12709:SF4">
    <property type="entry name" value="DNA-DIRECTED RNA POLYMERASE II SUBUNIT RPB7"/>
    <property type="match status" value="1"/>
</dbReference>
<evidence type="ECO:0000256" key="4">
    <source>
        <dbReference type="HAMAP-Rule" id="MF_00865"/>
    </source>
</evidence>
<dbReference type="HAMAP" id="MF_00865">
    <property type="entry name" value="RNApol_arch_Rpo7"/>
    <property type="match status" value="1"/>
</dbReference>
<dbReference type="Gene3D" id="3.30.1490.120">
    <property type="entry name" value="RNA polymerase Rpb7-like, N-terminal domain"/>
    <property type="match status" value="1"/>
</dbReference>
<dbReference type="NCBIfam" id="TIGR00448">
    <property type="entry name" value="rpoE"/>
    <property type="match status" value="1"/>
</dbReference>
<protein>
    <recommendedName>
        <fullName evidence="4">DNA-directed RNA polymerase subunit Rpo7</fullName>
        <ecNumber evidence="4">2.7.7.6</ecNumber>
    </recommendedName>
    <alternativeName>
        <fullName evidence="4">DNA-directed RNA polymerase subunit E</fullName>
    </alternativeName>
</protein>
<dbReference type="HOGENOM" id="CLU_117966_0_0_2"/>
<dbReference type="Proteomes" id="UP000001400">
    <property type="component" value="Chromosome"/>
</dbReference>
<dbReference type="InterPro" id="IPR012340">
    <property type="entry name" value="NA-bd_OB-fold"/>
</dbReference>
<dbReference type="Gene3D" id="2.40.50.140">
    <property type="entry name" value="Nucleic acid-binding proteins"/>
    <property type="match status" value="1"/>
</dbReference>
<gene>
    <name evidence="4" type="primary">rpo7</name>
    <name evidence="4" type="synonym">rpoE</name>
    <name evidence="6" type="ordered locus">Aboo_0568</name>
</gene>
<sequence length="199" mass="22614">MYLIVEQEDVIRIPPPMLAEDIDQVIEELAREKIEGSVYSFPRNEVKDPAERKYIIVLILSLEKVDEGIIVPGDGAVYQKVRFKALAFHPELQEVVVGDVVDVLKFGAFIRFGPIDGLLHISQIMDDVIDIDLDNKRFIGRETKRSLRVKDKVMARVVALSINDANPRQSKIGLTMRQPGLGKFEWIEEMVKGEKEGKE</sequence>
<evidence type="ECO:0000256" key="1">
    <source>
        <dbReference type="ARBA" id="ARBA00009307"/>
    </source>
</evidence>
<comment type="subcellular location">
    <subcellularLocation>
        <location evidence="4">Cytoplasm</location>
    </subcellularLocation>
</comment>
<dbReference type="Pfam" id="PF03876">
    <property type="entry name" value="SHS2_Rpb7-N"/>
    <property type="match status" value="1"/>
</dbReference>
<comment type="function">
    <text evidence="4">DNA-dependent RNA polymerase (RNAP) catalyzes the transcription of DNA into RNA using the four ribonucleoside triphosphates as substrates.</text>
</comment>
<dbReference type="EMBL" id="CP001941">
    <property type="protein sequence ID" value="ADD08379.1"/>
    <property type="molecule type" value="Genomic_DNA"/>
</dbReference>
<dbReference type="GO" id="GO:0003899">
    <property type="term" value="F:DNA-directed RNA polymerase activity"/>
    <property type="evidence" value="ECO:0007669"/>
    <property type="project" value="UniProtKB-UniRule"/>
</dbReference>
<dbReference type="PANTHER" id="PTHR12709">
    <property type="entry name" value="DNA-DIRECTED RNA POLYMERASE II, III"/>
    <property type="match status" value="1"/>
</dbReference>
<dbReference type="PROSITE" id="PS50126">
    <property type="entry name" value="S1"/>
    <property type="match status" value="1"/>
</dbReference>
<dbReference type="SUPFAM" id="SSF50249">
    <property type="entry name" value="Nucleic acid-binding proteins"/>
    <property type="match status" value="1"/>
</dbReference>
<comment type="similarity">
    <text evidence="1 4">Belongs to the eukaryotic RPB7/RPC8 RNA polymerase subunit family.</text>
</comment>
<dbReference type="eggNOG" id="arCOG00675">
    <property type="taxonomic scope" value="Archaea"/>
</dbReference>